<protein>
    <submittedName>
        <fullName evidence="1">PqqD family protein</fullName>
    </submittedName>
</protein>
<dbReference type="Proteomes" id="UP000602442">
    <property type="component" value="Unassembled WGS sequence"/>
</dbReference>
<proteinExistence type="predicted"/>
<reference evidence="1 2" key="1">
    <citation type="submission" date="2020-11" db="EMBL/GenBank/DDBJ databases">
        <title>Erythrobacter sediminis sp. nov., a marine bacterium from a tidal flat of Garorim Bay.</title>
        <authorList>
            <person name="Kim D."/>
            <person name="Yoo Y."/>
            <person name="Kim J.-J."/>
        </authorList>
    </citation>
    <scope>NUCLEOTIDE SEQUENCE [LARGE SCALE GENOMIC DNA]</scope>
    <source>
        <strain evidence="1 2">JGD-13</strain>
    </source>
</reference>
<accession>A0ABS0MZU9</accession>
<dbReference type="InterPro" id="IPR008792">
    <property type="entry name" value="PQQD"/>
</dbReference>
<keyword evidence="2" id="KW-1185">Reference proteome</keyword>
<organism evidence="1 2">
    <name type="scientific">Aurantiacibacter sediminis</name>
    <dbReference type="NCBI Taxonomy" id="2793064"/>
    <lineage>
        <taxon>Bacteria</taxon>
        <taxon>Pseudomonadati</taxon>
        <taxon>Pseudomonadota</taxon>
        <taxon>Alphaproteobacteria</taxon>
        <taxon>Sphingomonadales</taxon>
        <taxon>Erythrobacteraceae</taxon>
        <taxon>Aurantiacibacter</taxon>
    </lineage>
</organism>
<dbReference type="Pfam" id="PF05402">
    <property type="entry name" value="PqqD"/>
    <property type="match status" value="1"/>
</dbReference>
<dbReference type="Gene3D" id="1.10.10.1150">
    <property type="entry name" value="Coenzyme PQQ synthesis protein D (PqqD)"/>
    <property type="match status" value="1"/>
</dbReference>
<evidence type="ECO:0000313" key="1">
    <source>
        <dbReference type="EMBL" id="MBH5321241.1"/>
    </source>
</evidence>
<evidence type="ECO:0000313" key="2">
    <source>
        <dbReference type="Proteomes" id="UP000602442"/>
    </source>
</evidence>
<gene>
    <name evidence="1" type="ORF">I5L03_01420</name>
</gene>
<dbReference type="InterPro" id="IPR041881">
    <property type="entry name" value="PqqD_sf"/>
</dbReference>
<sequence length="95" mass="10162">MAIEAGDSFTSSPDVIAREVGGETVLLDLENGVYFGLNPVGGRIWNFLDGETRSVVEITQLLSEEYEIDAVQAEADVIALATDLLEHGLIKPAAD</sequence>
<comment type="caution">
    <text evidence="1">The sequence shown here is derived from an EMBL/GenBank/DDBJ whole genome shotgun (WGS) entry which is preliminary data.</text>
</comment>
<dbReference type="EMBL" id="JAEANY010000001">
    <property type="protein sequence ID" value="MBH5321241.1"/>
    <property type="molecule type" value="Genomic_DNA"/>
</dbReference>
<dbReference type="RefSeq" id="WP_339379544.1">
    <property type="nucleotide sequence ID" value="NZ_CAWPTA010000006.1"/>
</dbReference>
<name>A0ABS0MZU9_9SPHN</name>